<dbReference type="InterPro" id="IPR036779">
    <property type="entry name" value="LysM_dom_sf"/>
</dbReference>
<dbReference type="GO" id="GO:0004222">
    <property type="term" value="F:metalloendopeptidase activity"/>
    <property type="evidence" value="ECO:0007669"/>
    <property type="project" value="TreeGrafter"/>
</dbReference>
<organism evidence="2 3">
    <name type="scientific">Thermus filiformis</name>
    <dbReference type="NCBI Taxonomy" id="276"/>
    <lineage>
        <taxon>Bacteria</taxon>
        <taxon>Thermotogati</taxon>
        <taxon>Deinococcota</taxon>
        <taxon>Deinococci</taxon>
        <taxon>Thermales</taxon>
        <taxon>Thermaceae</taxon>
        <taxon>Thermus</taxon>
    </lineage>
</organism>
<gene>
    <name evidence="2" type="ORF">THFILI_03360</name>
</gene>
<dbReference type="PROSITE" id="PS51782">
    <property type="entry name" value="LYSM"/>
    <property type="match status" value="1"/>
</dbReference>
<reference evidence="2 3" key="1">
    <citation type="journal article" date="2015" name="Genome Announc.">
        <title>Draft Genome Sequence of the Thermophile Thermus filiformis ATCC 43280, Producer of Carotenoid-(Di)glucoside-Branched Fatty Acid (Di)esters and Source of Hyperthermostable Enzymes of Biotechnological Interest.</title>
        <authorList>
            <person name="Mandelli F."/>
            <person name="Oliveira Ramires B."/>
            <person name="Couger M.B."/>
            <person name="Paixao D.A."/>
            <person name="Camilo C.M."/>
            <person name="Polikarpov I."/>
            <person name="Prade R."/>
            <person name="Riano-Pachon D.M."/>
            <person name="Squina F.M."/>
        </authorList>
    </citation>
    <scope>NUCLEOTIDE SEQUENCE [LARGE SCALE GENOMIC DNA]</scope>
    <source>
        <strain evidence="2 3">ATCC 43280</strain>
    </source>
</reference>
<feature type="domain" description="LysM" evidence="1">
    <location>
        <begin position="14"/>
        <end position="58"/>
    </location>
</feature>
<dbReference type="InterPro" id="IPR011055">
    <property type="entry name" value="Dup_hybrid_motif"/>
</dbReference>
<dbReference type="CDD" id="cd12797">
    <property type="entry name" value="M23_peptidase"/>
    <property type="match status" value="1"/>
</dbReference>
<evidence type="ECO:0000313" key="3">
    <source>
        <dbReference type="Proteomes" id="UP000030364"/>
    </source>
</evidence>
<sequence length="313" mass="34320">MRYLLLFLLAPALAQHVVAPGETLFSIARRYGLSVEELAQLNGLKDPDRIRVGQVLRLYREEVLPLPRGEARLEGLWVGRAALVRVTGYKAGEVRAFGRVFPLAPSGEGLLGYLGVPALEAPGAHRVELVLDGASHPLDLRVQPLPYGREVIPLTPSLQARMDPQTLRRERERVLAACRFRPGLPLRFLPPLERMEVTSPFGTRRRYGDGDWTYHEGMDLRAPEATPVRAAADGVVVLSERLSVRGEAVVLDHGLGVCTGYWHLSARTVRAGQRVRAGQVIGRVGSTGLSTGPHLHFEVRVAGLPVDPAGFLR</sequence>
<dbReference type="Gene3D" id="2.70.70.10">
    <property type="entry name" value="Glucose Permease (Domain IIA)"/>
    <property type="match status" value="1"/>
</dbReference>
<dbReference type="Proteomes" id="UP000030364">
    <property type="component" value="Unassembled WGS sequence"/>
</dbReference>
<keyword evidence="3" id="KW-1185">Reference proteome</keyword>
<dbReference type="SUPFAM" id="SSF51261">
    <property type="entry name" value="Duplicated hybrid motif"/>
    <property type="match status" value="1"/>
</dbReference>
<dbReference type="SUPFAM" id="SSF54106">
    <property type="entry name" value="LysM domain"/>
    <property type="match status" value="1"/>
</dbReference>
<dbReference type="RefSeq" id="WP_038062087.1">
    <property type="nucleotide sequence ID" value="NZ_JPSL02000037.1"/>
</dbReference>
<dbReference type="Gene3D" id="3.10.350.10">
    <property type="entry name" value="LysM domain"/>
    <property type="match status" value="1"/>
</dbReference>
<accession>A0A0A2WRZ6</accession>
<dbReference type="EMBL" id="JPSL02000037">
    <property type="protein sequence ID" value="KGQ22573.1"/>
    <property type="molecule type" value="Genomic_DNA"/>
</dbReference>
<dbReference type="InterPro" id="IPR018392">
    <property type="entry name" value="LysM"/>
</dbReference>
<protein>
    <submittedName>
        <fullName evidence="2">Peptidase M23</fullName>
    </submittedName>
</protein>
<dbReference type="Pfam" id="PF01551">
    <property type="entry name" value="Peptidase_M23"/>
    <property type="match status" value="1"/>
</dbReference>
<dbReference type="SMART" id="SM00257">
    <property type="entry name" value="LysM"/>
    <property type="match status" value="1"/>
</dbReference>
<comment type="caution">
    <text evidence="2">The sequence shown here is derived from an EMBL/GenBank/DDBJ whole genome shotgun (WGS) entry which is preliminary data.</text>
</comment>
<dbReference type="OrthoDB" id="9805799at2"/>
<evidence type="ECO:0000313" key="2">
    <source>
        <dbReference type="EMBL" id="KGQ22573.1"/>
    </source>
</evidence>
<name>A0A0A2WRZ6_THEFI</name>
<dbReference type="PATRIC" id="fig|276.5.peg.604"/>
<dbReference type="PANTHER" id="PTHR21666">
    <property type="entry name" value="PEPTIDASE-RELATED"/>
    <property type="match status" value="1"/>
</dbReference>
<dbReference type="InterPro" id="IPR050570">
    <property type="entry name" value="Cell_wall_metabolism_enzyme"/>
</dbReference>
<dbReference type="InterPro" id="IPR016047">
    <property type="entry name" value="M23ase_b-sheet_dom"/>
</dbReference>
<dbReference type="AlphaFoldDB" id="A0A0A2WRZ6"/>
<dbReference type="STRING" id="276.THFILI_03360"/>
<proteinExistence type="predicted"/>
<evidence type="ECO:0000259" key="1">
    <source>
        <dbReference type="PROSITE" id="PS51782"/>
    </source>
</evidence>
<dbReference type="CDD" id="cd00118">
    <property type="entry name" value="LysM"/>
    <property type="match status" value="1"/>
</dbReference>
<dbReference type="PANTHER" id="PTHR21666:SF287">
    <property type="entry name" value="CYTOPLASMIC MEMBRANE PROTEIN"/>
    <property type="match status" value="1"/>
</dbReference>
<dbReference type="Pfam" id="PF01476">
    <property type="entry name" value="LysM"/>
    <property type="match status" value="1"/>
</dbReference>